<name>A0ABT1G946_9GAMM</name>
<dbReference type="Pfam" id="PF04134">
    <property type="entry name" value="DCC1-like"/>
    <property type="match status" value="1"/>
</dbReference>
<dbReference type="EMBL" id="JALJYF010000002">
    <property type="protein sequence ID" value="MCP1727756.1"/>
    <property type="molecule type" value="Genomic_DNA"/>
</dbReference>
<evidence type="ECO:0000313" key="2">
    <source>
        <dbReference type="Proteomes" id="UP001523550"/>
    </source>
</evidence>
<comment type="caution">
    <text evidence="1">The sequence shown here is derived from an EMBL/GenBank/DDBJ whole genome shotgun (WGS) entry which is preliminary data.</text>
</comment>
<dbReference type="Proteomes" id="UP001523550">
    <property type="component" value="Unassembled WGS sequence"/>
</dbReference>
<evidence type="ECO:0000313" key="1">
    <source>
        <dbReference type="EMBL" id="MCP1727756.1"/>
    </source>
</evidence>
<accession>A0ABT1G946</accession>
<dbReference type="RefSeq" id="WP_253448487.1">
    <property type="nucleotide sequence ID" value="NZ_JALJYF010000002.1"/>
</dbReference>
<dbReference type="InterPro" id="IPR007263">
    <property type="entry name" value="DCC1-like"/>
</dbReference>
<keyword evidence="2" id="KW-1185">Reference proteome</keyword>
<sequence>MSEQDAANTVTPRRPVVLYDGGCPRCRREIDFYQRSRGADALDWIDIHAEPTALAGTGIPWVDAMRYFHMLDGDGRWRVGWDGFIALWAALPRWRWLARLAALPGLRPILSGLYRRWADRRFPRRMRECDLD</sequence>
<proteinExistence type="predicted"/>
<reference evidence="1 2" key="1">
    <citation type="submission" date="2022-03" db="EMBL/GenBank/DDBJ databases">
        <title>Genomic Encyclopedia of Type Strains, Phase III (KMG-III): the genomes of soil and plant-associated and newly described type strains.</title>
        <authorList>
            <person name="Whitman W."/>
        </authorList>
    </citation>
    <scope>NUCLEOTIDE SEQUENCE [LARGE SCALE GENOMIC DNA]</scope>
    <source>
        <strain evidence="1 2">BSker1</strain>
    </source>
</reference>
<dbReference type="InterPro" id="IPR044691">
    <property type="entry name" value="DCC1_Trx"/>
</dbReference>
<organism evidence="1 2">
    <name type="scientific">Natronospira proteinivora</name>
    <dbReference type="NCBI Taxonomy" id="1807133"/>
    <lineage>
        <taxon>Bacteria</taxon>
        <taxon>Pseudomonadati</taxon>
        <taxon>Pseudomonadota</taxon>
        <taxon>Gammaproteobacteria</taxon>
        <taxon>Natronospirales</taxon>
        <taxon>Natronospiraceae</taxon>
        <taxon>Natronospira</taxon>
    </lineage>
</organism>
<dbReference type="PANTHER" id="PTHR34290:SF2">
    <property type="entry name" value="OS04G0668800 PROTEIN"/>
    <property type="match status" value="1"/>
</dbReference>
<protein>
    <submittedName>
        <fullName evidence="1">DCC family thiol-disulfide oxidoreductase YuxK</fullName>
    </submittedName>
</protein>
<dbReference type="PANTHER" id="PTHR34290">
    <property type="entry name" value="SI:CH73-390P7.2"/>
    <property type="match status" value="1"/>
</dbReference>
<gene>
    <name evidence="1" type="ORF">J2T60_001756</name>
</gene>